<gene>
    <name evidence="2" type="ORF">GM920_07810</name>
</gene>
<keyword evidence="3" id="KW-1185">Reference proteome</keyword>
<name>A0ABR6EVG9_9SPHI</name>
<evidence type="ECO:0008006" key="4">
    <source>
        <dbReference type="Google" id="ProtNLM"/>
    </source>
</evidence>
<dbReference type="Proteomes" id="UP000636110">
    <property type="component" value="Unassembled WGS sequence"/>
</dbReference>
<feature type="region of interest" description="Disordered" evidence="1">
    <location>
        <begin position="188"/>
        <end position="209"/>
    </location>
</feature>
<sequence>MSLKIRVPARLKALFTGVALSKKSIDAITEKATVGLTDESTDEEIDVVLNARNEVWSFDEQRKFDDYQAGKVSKDAADKEAARLKAIADGKPEPVEIDPNETKTEKMLRLMMEKLEKQDQAIAAMNGEKVTNTRKDQLTKILENTPDAFKNKAIKDFNRMKFDTDDEFNDYLTETENDAADFVQEQSNAGLGVDTPAAGFGKKTGEKEVSPEMKELIAERTAQAAAKTAQNT</sequence>
<dbReference type="RefSeq" id="WP_182955171.1">
    <property type="nucleotide sequence ID" value="NZ_WNXC01000001.1"/>
</dbReference>
<comment type="caution">
    <text evidence="2">The sequence shown here is derived from an EMBL/GenBank/DDBJ whole genome shotgun (WGS) entry which is preliminary data.</text>
</comment>
<dbReference type="EMBL" id="WNXC01000001">
    <property type="protein sequence ID" value="MBB2148814.1"/>
    <property type="molecule type" value="Genomic_DNA"/>
</dbReference>
<organism evidence="2 3">
    <name type="scientific">Pedobacter gandavensis</name>
    <dbReference type="NCBI Taxonomy" id="2679963"/>
    <lineage>
        <taxon>Bacteria</taxon>
        <taxon>Pseudomonadati</taxon>
        <taxon>Bacteroidota</taxon>
        <taxon>Sphingobacteriia</taxon>
        <taxon>Sphingobacteriales</taxon>
        <taxon>Sphingobacteriaceae</taxon>
        <taxon>Pedobacter</taxon>
    </lineage>
</organism>
<protein>
    <recommendedName>
        <fullName evidence="4">DUF4355 domain-containing protein</fullName>
    </recommendedName>
</protein>
<accession>A0ABR6EVG9</accession>
<evidence type="ECO:0000313" key="3">
    <source>
        <dbReference type="Proteomes" id="UP000636110"/>
    </source>
</evidence>
<proteinExistence type="predicted"/>
<reference evidence="2 3" key="1">
    <citation type="submission" date="2019-11" db="EMBL/GenBank/DDBJ databases">
        <title>Description of Pedobacter sp. LMG 31462T.</title>
        <authorList>
            <person name="Carlier A."/>
            <person name="Qi S."/>
            <person name="Vandamme P."/>
        </authorList>
    </citation>
    <scope>NUCLEOTIDE SEQUENCE [LARGE SCALE GENOMIC DNA]</scope>
    <source>
        <strain evidence="2 3">LMG 31462</strain>
    </source>
</reference>
<evidence type="ECO:0000256" key="1">
    <source>
        <dbReference type="SAM" id="MobiDB-lite"/>
    </source>
</evidence>
<evidence type="ECO:0000313" key="2">
    <source>
        <dbReference type="EMBL" id="MBB2148814.1"/>
    </source>
</evidence>